<dbReference type="PANTHER" id="PTHR43162:SF1">
    <property type="entry name" value="PRESTALK A DIFFERENTIATION PROTEIN A"/>
    <property type="match status" value="1"/>
</dbReference>
<dbReference type="AlphaFoldDB" id="A0A2W2DGQ4"/>
<sequence>MTDALVAEICRHAVLYEGLRQRRTGHEDTVPACPILVTGAAGGIGRRVAGDLLERGLPVRAFVHREDDRSYALHAAGAEVVAGDLTLAADLARALDGCRRLYFAMTPSPSLVEATAAAAAAARAHGDLEVFVNMSQMTVSQMGLRSTAESRQQRLHWLGEQVLNWSGLPVTHIRPTMFMENPLLRDLAAASIRSRDEIRLPFGPGRTSPVAARDVADVVAAVLADPAPHVGAVYELTGAASRDLRRLAEEFGAALGRRITYVDVPYETWAQRELGALGLPRHVTDHLATMARLHAANRYDRVTGDVQDILGRPPATIADFVAADPGRFASERRS</sequence>
<proteinExistence type="predicted"/>
<evidence type="ECO:0000313" key="3">
    <source>
        <dbReference type="Proteomes" id="UP000249304"/>
    </source>
</evidence>
<dbReference type="SUPFAM" id="SSF51735">
    <property type="entry name" value="NAD(P)-binding Rossmann-fold domains"/>
    <property type="match status" value="1"/>
</dbReference>
<dbReference type="Pfam" id="PF13460">
    <property type="entry name" value="NAD_binding_10"/>
    <property type="match status" value="1"/>
</dbReference>
<keyword evidence="3" id="KW-1185">Reference proteome</keyword>
<dbReference type="Gene3D" id="3.90.25.10">
    <property type="entry name" value="UDP-galactose 4-epimerase, domain 1"/>
    <property type="match status" value="1"/>
</dbReference>
<organism evidence="2 3">
    <name type="scientific">Nonomuraea aridisoli</name>
    <dbReference type="NCBI Taxonomy" id="2070368"/>
    <lineage>
        <taxon>Bacteria</taxon>
        <taxon>Bacillati</taxon>
        <taxon>Actinomycetota</taxon>
        <taxon>Actinomycetes</taxon>
        <taxon>Streptosporangiales</taxon>
        <taxon>Streptosporangiaceae</taxon>
        <taxon>Nonomuraea</taxon>
    </lineage>
</organism>
<name>A0A2W2DGQ4_9ACTN</name>
<dbReference type="InterPro" id="IPR051604">
    <property type="entry name" value="Ergot_Alk_Oxidoreductase"/>
</dbReference>
<evidence type="ECO:0000313" key="2">
    <source>
        <dbReference type="EMBL" id="PZG11106.1"/>
    </source>
</evidence>
<feature type="domain" description="NAD(P)-binding" evidence="1">
    <location>
        <begin position="39"/>
        <end position="226"/>
    </location>
</feature>
<evidence type="ECO:0000259" key="1">
    <source>
        <dbReference type="Pfam" id="PF13460"/>
    </source>
</evidence>
<reference evidence="2 3" key="1">
    <citation type="submission" date="2018-01" db="EMBL/GenBank/DDBJ databases">
        <title>Draft genome sequence of Nonomuraea sp. KC333.</title>
        <authorList>
            <person name="Sahin N."/>
            <person name="Saygin H."/>
            <person name="Ay H."/>
        </authorList>
    </citation>
    <scope>NUCLEOTIDE SEQUENCE [LARGE SCALE GENOMIC DNA]</scope>
    <source>
        <strain evidence="2 3">KC333</strain>
    </source>
</reference>
<dbReference type="OrthoDB" id="285016at2"/>
<dbReference type="Gene3D" id="3.40.50.720">
    <property type="entry name" value="NAD(P)-binding Rossmann-like Domain"/>
    <property type="match status" value="1"/>
</dbReference>
<accession>A0A2W2DGQ4</accession>
<comment type="caution">
    <text evidence="2">The sequence shown here is derived from an EMBL/GenBank/DDBJ whole genome shotgun (WGS) entry which is preliminary data.</text>
</comment>
<dbReference type="PANTHER" id="PTHR43162">
    <property type="match status" value="1"/>
</dbReference>
<gene>
    <name evidence="2" type="ORF">C1J01_35400</name>
</gene>
<dbReference type="Proteomes" id="UP000249304">
    <property type="component" value="Unassembled WGS sequence"/>
</dbReference>
<dbReference type="InterPro" id="IPR036291">
    <property type="entry name" value="NAD(P)-bd_dom_sf"/>
</dbReference>
<dbReference type="EMBL" id="POUD01000216">
    <property type="protein sequence ID" value="PZG11106.1"/>
    <property type="molecule type" value="Genomic_DNA"/>
</dbReference>
<dbReference type="InterPro" id="IPR016040">
    <property type="entry name" value="NAD(P)-bd_dom"/>
</dbReference>
<protein>
    <submittedName>
        <fullName evidence="2">Hydroxylase</fullName>
    </submittedName>
</protein>